<dbReference type="InterPro" id="IPR013083">
    <property type="entry name" value="Znf_RING/FYVE/PHD"/>
</dbReference>
<keyword evidence="3" id="KW-0547">Nucleotide-binding</keyword>
<name>D8QG53_SCHCM</name>
<dbReference type="Pfam" id="PF00097">
    <property type="entry name" value="zf-C3HC4"/>
    <property type="match status" value="1"/>
</dbReference>
<keyword evidence="15" id="KW-1185">Reference proteome</keyword>
<dbReference type="InterPro" id="IPR049730">
    <property type="entry name" value="SNF2/RAD54-like_C"/>
</dbReference>
<dbReference type="InterPro" id="IPR018957">
    <property type="entry name" value="Znf_C3HC4_RING-type"/>
</dbReference>
<dbReference type="GO" id="GO:0000724">
    <property type="term" value="P:double-strand break repair via homologous recombination"/>
    <property type="evidence" value="ECO:0007669"/>
    <property type="project" value="TreeGrafter"/>
</dbReference>
<proteinExistence type="inferred from homology"/>
<evidence type="ECO:0000256" key="2">
    <source>
        <dbReference type="ARBA" id="ARBA00022723"/>
    </source>
</evidence>
<evidence type="ECO:0000256" key="8">
    <source>
        <dbReference type="ARBA" id="ARBA00022840"/>
    </source>
</evidence>
<protein>
    <submittedName>
        <fullName evidence="14">Uncharacterized protein</fullName>
    </submittedName>
</protein>
<evidence type="ECO:0000259" key="12">
    <source>
        <dbReference type="PROSITE" id="PS51192"/>
    </source>
</evidence>
<dbReference type="InterPro" id="IPR038718">
    <property type="entry name" value="SNF2-like_sf"/>
</dbReference>
<feature type="region of interest" description="Disordered" evidence="10">
    <location>
        <begin position="588"/>
        <end position="722"/>
    </location>
</feature>
<evidence type="ECO:0000259" key="13">
    <source>
        <dbReference type="PROSITE" id="PS51194"/>
    </source>
</evidence>
<dbReference type="STRING" id="578458.D8QG53"/>
<feature type="region of interest" description="Disordered" evidence="10">
    <location>
        <begin position="917"/>
        <end position="939"/>
    </location>
</feature>
<keyword evidence="6" id="KW-0347">Helicase</keyword>
<evidence type="ECO:0000256" key="1">
    <source>
        <dbReference type="ARBA" id="ARBA00007025"/>
    </source>
</evidence>
<dbReference type="InterPro" id="IPR001841">
    <property type="entry name" value="Znf_RING"/>
</dbReference>
<dbReference type="GO" id="GO:0005524">
    <property type="term" value="F:ATP binding"/>
    <property type="evidence" value="ECO:0007669"/>
    <property type="project" value="UniProtKB-KW"/>
</dbReference>
<feature type="domain" description="Helicase ATP-binding" evidence="12">
    <location>
        <begin position="144"/>
        <end position="325"/>
    </location>
</feature>
<organism evidence="15">
    <name type="scientific">Schizophyllum commune (strain H4-8 / FGSC 9210)</name>
    <name type="common">Split gill fungus</name>
    <dbReference type="NCBI Taxonomy" id="578458"/>
    <lineage>
        <taxon>Eukaryota</taxon>
        <taxon>Fungi</taxon>
        <taxon>Dikarya</taxon>
        <taxon>Basidiomycota</taxon>
        <taxon>Agaricomycotina</taxon>
        <taxon>Agaricomycetes</taxon>
        <taxon>Agaricomycetidae</taxon>
        <taxon>Agaricales</taxon>
        <taxon>Schizophyllaceae</taxon>
        <taxon>Schizophyllum</taxon>
    </lineage>
</organism>
<dbReference type="PROSITE" id="PS51192">
    <property type="entry name" value="HELICASE_ATP_BIND_1"/>
    <property type="match status" value="1"/>
</dbReference>
<dbReference type="SUPFAM" id="SSF52540">
    <property type="entry name" value="P-loop containing nucleoside triphosphate hydrolases"/>
    <property type="match status" value="2"/>
</dbReference>
<dbReference type="InterPro" id="IPR001650">
    <property type="entry name" value="Helicase_C-like"/>
</dbReference>
<keyword evidence="4 9" id="KW-0863">Zinc-finger</keyword>
<dbReference type="PROSITE" id="PS51194">
    <property type="entry name" value="HELICASE_CTER"/>
    <property type="match status" value="1"/>
</dbReference>
<dbReference type="GO" id="GO:0008094">
    <property type="term" value="F:ATP-dependent activity, acting on DNA"/>
    <property type="evidence" value="ECO:0007669"/>
    <property type="project" value="TreeGrafter"/>
</dbReference>
<dbReference type="CDD" id="cd18793">
    <property type="entry name" value="SF2_C_SNF"/>
    <property type="match status" value="1"/>
</dbReference>
<accession>D8QG53</accession>
<evidence type="ECO:0000313" key="15">
    <source>
        <dbReference type="Proteomes" id="UP000007431"/>
    </source>
</evidence>
<feature type="compositionally biased region" description="Polar residues" evidence="10">
    <location>
        <begin position="20"/>
        <end position="37"/>
    </location>
</feature>
<feature type="compositionally biased region" description="Basic residues" evidence="10">
    <location>
        <begin position="700"/>
        <end position="716"/>
    </location>
</feature>
<comment type="similarity">
    <text evidence="1">Belongs to the SNF2/RAD54 helicase family.</text>
</comment>
<dbReference type="InterPro" id="IPR050628">
    <property type="entry name" value="SNF2_RAD54_helicase_TF"/>
</dbReference>
<evidence type="ECO:0000256" key="7">
    <source>
        <dbReference type="ARBA" id="ARBA00022833"/>
    </source>
</evidence>
<keyword evidence="8" id="KW-0067">ATP-binding</keyword>
<dbReference type="GO" id="GO:0008270">
    <property type="term" value="F:zinc ion binding"/>
    <property type="evidence" value="ECO:0007669"/>
    <property type="project" value="UniProtKB-KW"/>
</dbReference>
<keyword evidence="2" id="KW-0479">Metal-binding</keyword>
<evidence type="ECO:0000259" key="11">
    <source>
        <dbReference type="PROSITE" id="PS50089"/>
    </source>
</evidence>
<dbReference type="PROSITE" id="PS50089">
    <property type="entry name" value="ZF_RING_2"/>
    <property type="match status" value="1"/>
</dbReference>
<dbReference type="PROSITE" id="PS00518">
    <property type="entry name" value="ZF_RING_1"/>
    <property type="match status" value="1"/>
</dbReference>
<dbReference type="SMART" id="SM00490">
    <property type="entry name" value="HELICc"/>
    <property type="match status" value="1"/>
</dbReference>
<dbReference type="VEuPathDB" id="FungiDB:SCHCODRAFT_02553325"/>
<dbReference type="Pfam" id="PF00271">
    <property type="entry name" value="Helicase_C"/>
    <property type="match status" value="1"/>
</dbReference>
<dbReference type="SUPFAM" id="SSF57850">
    <property type="entry name" value="RING/U-box"/>
    <property type="match status" value="1"/>
</dbReference>
<evidence type="ECO:0000313" key="14">
    <source>
        <dbReference type="EMBL" id="EFI93539.1"/>
    </source>
</evidence>
<dbReference type="Gene3D" id="3.40.50.10810">
    <property type="entry name" value="Tandem AAA-ATPase domain"/>
    <property type="match status" value="1"/>
</dbReference>
<dbReference type="InterPro" id="IPR017907">
    <property type="entry name" value="Znf_RING_CS"/>
</dbReference>
<evidence type="ECO:0000256" key="3">
    <source>
        <dbReference type="ARBA" id="ARBA00022741"/>
    </source>
</evidence>
<dbReference type="EMBL" id="GL377311">
    <property type="protein sequence ID" value="EFI93539.1"/>
    <property type="molecule type" value="Genomic_DNA"/>
</dbReference>
<feature type="compositionally biased region" description="Basic residues" evidence="10">
    <location>
        <begin position="597"/>
        <end position="613"/>
    </location>
</feature>
<dbReference type="Pfam" id="PF00176">
    <property type="entry name" value="SNF2-rel_dom"/>
    <property type="match status" value="1"/>
</dbReference>
<evidence type="ECO:0000256" key="10">
    <source>
        <dbReference type="SAM" id="MobiDB-lite"/>
    </source>
</evidence>
<dbReference type="PANTHER" id="PTHR45626">
    <property type="entry name" value="TRANSCRIPTION TERMINATION FACTOR 2-RELATED"/>
    <property type="match status" value="1"/>
</dbReference>
<keyword evidence="7" id="KW-0862">Zinc</keyword>
<dbReference type="GO" id="GO:0004386">
    <property type="term" value="F:helicase activity"/>
    <property type="evidence" value="ECO:0007669"/>
    <property type="project" value="UniProtKB-KW"/>
</dbReference>
<dbReference type="HOGENOM" id="CLU_000315_2_8_1"/>
<sequence>MGVDATPQPTQDILALLDASGSSQTPLRPSTSANAPQTPGPPTNPFTLAAASAAIQRARLAQEFNATQLSQSPAPIRAIDVTGEDPLAQMATYVQRGLENDSKGWTVQKAIESLGATTKDDILPGMEVRLLEHQWIGVAWMVKQEKKTGAKGGILADDMGLGKTVQMLATMSIDMPGMDDKVRVTLIVVPAALLQQWKDEIETKTNGLFRAHIHHGKDKLTSKRELRDVDVVITSYQTLNQDFAVPKGLNDWDTEKWLEKKGGLLARTEFFRVIADEAQFIRNRSTQASLSLAYVRAEYRWALTGTPVTNSLADIYGLLRFGHFRPWNDYPSFDSHIIKMQNEDAPMAGQRAQAILKPLIMRRTKDSMLEGQPILRLPPKDIELVKMEFTPDERQIYDDIEQQTQVRINKYIAKGTLVKNYSFILVLILRLRQLTCHPQLILAQSGQLDDPSLIVGTDAEKERSRATKLMGKAWVDSVARKFMARAELGFNDDDPSLGADCPVCHDLFGQDKGRVLPCGHQVCVECLEDLQNSAIAHDGVFGEGSEKENLRAEQEYERAVAQGLRPCPTCKKMTNFKGDKIFKSSAFEPTKEEVKEQKRKRREARKAAARARRQPQSIFSDIDDSDIEIEDAPPKRAFEDIVLDDSDDEFPDLDMISQRPTKKRKSDEGNIYSKSKKKGSDDESDEDSDVGLDLSSAMARPKKRKTKGSNMGKKRVGKDDNQAMYERWAKSDDDIEPSTKMLKLLELLREWDATGDKTIVYSQWTSMLDLVDTVFSIHGISALRFDGRMDRQQRDAVLAAFKRPGGPKVILISTKCGSVGLNLVSANRVINLDLSWNYAAESQAYDRCHRIGQDKPVWIKRLVVEDTIEERMLKLQDVKVGLAEAALGEGTGTRLHKMSVKEIKFLFGMAKPKEKQSLAQLLEQPEDEDEDSEAIEDLD</sequence>
<evidence type="ECO:0000256" key="4">
    <source>
        <dbReference type="ARBA" id="ARBA00022771"/>
    </source>
</evidence>
<gene>
    <name evidence="14" type="ORF">SCHCODRAFT_17379</name>
</gene>
<dbReference type="CDD" id="cd18008">
    <property type="entry name" value="DEXDc_SHPRH-like"/>
    <property type="match status" value="1"/>
</dbReference>
<dbReference type="InParanoid" id="D8QG53"/>
<evidence type="ECO:0000256" key="6">
    <source>
        <dbReference type="ARBA" id="ARBA00022806"/>
    </source>
</evidence>
<dbReference type="GO" id="GO:0016787">
    <property type="term" value="F:hydrolase activity"/>
    <property type="evidence" value="ECO:0007669"/>
    <property type="project" value="UniProtKB-KW"/>
</dbReference>
<dbReference type="InterPro" id="IPR027417">
    <property type="entry name" value="P-loop_NTPase"/>
</dbReference>
<feature type="domain" description="Helicase C-terminal" evidence="13">
    <location>
        <begin position="743"/>
        <end position="899"/>
    </location>
</feature>
<dbReference type="OMA" id="VHIHHGK"/>
<dbReference type="eggNOG" id="KOG1001">
    <property type="taxonomic scope" value="Eukaryota"/>
</dbReference>
<reference evidence="14 15" key="1">
    <citation type="journal article" date="2010" name="Nat. Biotechnol.">
        <title>Genome sequence of the model mushroom Schizophyllum commune.</title>
        <authorList>
            <person name="Ohm R.A."/>
            <person name="de Jong J.F."/>
            <person name="Lugones L.G."/>
            <person name="Aerts A."/>
            <person name="Kothe E."/>
            <person name="Stajich J.E."/>
            <person name="de Vries R.P."/>
            <person name="Record E."/>
            <person name="Levasseur A."/>
            <person name="Baker S.E."/>
            <person name="Bartholomew K.A."/>
            <person name="Coutinho P.M."/>
            <person name="Erdmann S."/>
            <person name="Fowler T.J."/>
            <person name="Gathman A.C."/>
            <person name="Lombard V."/>
            <person name="Henrissat B."/>
            <person name="Knabe N."/>
            <person name="Kuees U."/>
            <person name="Lilly W.W."/>
            <person name="Lindquist E."/>
            <person name="Lucas S."/>
            <person name="Magnuson J.K."/>
            <person name="Piumi F."/>
            <person name="Raudaskoski M."/>
            <person name="Salamov A."/>
            <person name="Schmutz J."/>
            <person name="Schwarze F.W.M.R."/>
            <person name="vanKuyk P.A."/>
            <person name="Horton J.S."/>
            <person name="Grigoriev I.V."/>
            <person name="Woesten H.A.B."/>
        </authorList>
    </citation>
    <scope>NUCLEOTIDE SEQUENCE [LARGE SCALE GENOMIC DNA]</scope>
    <source>
        <strain evidence="15">H4-8 / FGSC 9210</strain>
    </source>
</reference>
<dbReference type="GO" id="GO:0005737">
    <property type="term" value="C:cytoplasm"/>
    <property type="evidence" value="ECO:0007669"/>
    <property type="project" value="TreeGrafter"/>
</dbReference>
<feature type="compositionally biased region" description="Acidic residues" evidence="10">
    <location>
        <begin position="924"/>
        <end position="939"/>
    </location>
</feature>
<feature type="domain" description="RING-type" evidence="11">
    <location>
        <begin position="501"/>
        <end position="571"/>
    </location>
</feature>
<dbReference type="Gene3D" id="3.40.50.300">
    <property type="entry name" value="P-loop containing nucleotide triphosphate hydrolases"/>
    <property type="match status" value="1"/>
</dbReference>
<dbReference type="Gene3D" id="3.30.40.10">
    <property type="entry name" value="Zinc/RING finger domain, C3HC4 (zinc finger)"/>
    <property type="match status" value="1"/>
</dbReference>
<dbReference type="PANTHER" id="PTHR45626:SF16">
    <property type="entry name" value="ATP-DEPENDENT HELICASE ULS1"/>
    <property type="match status" value="1"/>
</dbReference>
<feature type="compositionally biased region" description="Acidic residues" evidence="10">
    <location>
        <begin position="641"/>
        <end position="652"/>
    </location>
</feature>
<evidence type="ECO:0000256" key="9">
    <source>
        <dbReference type="PROSITE-ProRule" id="PRU00175"/>
    </source>
</evidence>
<dbReference type="Proteomes" id="UP000007431">
    <property type="component" value="Unassembled WGS sequence"/>
</dbReference>
<dbReference type="GO" id="GO:0005634">
    <property type="term" value="C:nucleus"/>
    <property type="evidence" value="ECO:0007669"/>
    <property type="project" value="TreeGrafter"/>
</dbReference>
<dbReference type="InterPro" id="IPR000330">
    <property type="entry name" value="SNF2_N"/>
</dbReference>
<keyword evidence="5" id="KW-0378">Hydrolase</keyword>
<dbReference type="SMART" id="SM00184">
    <property type="entry name" value="RING"/>
    <property type="match status" value="1"/>
</dbReference>
<dbReference type="InterPro" id="IPR014001">
    <property type="entry name" value="Helicase_ATP-bd"/>
</dbReference>
<dbReference type="AlphaFoldDB" id="D8QG53"/>
<evidence type="ECO:0000256" key="5">
    <source>
        <dbReference type="ARBA" id="ARBA00022801"/>
    </source>
</evidence>
<dbReference type="SMART" id="SM00487">
    <property type="entry name" value="DEXDc"/>
    <property type="match status" value="1"/>
</dbReference>
<feature type="compositionally biased region" description="Acidic residues" evidence="10">
    <location>
        <begin position="621"/>
        <end position="631"/>
    </location>
</feature>
<feature type="region of interest" description="Disordered" evidence="10">
    <location>
        <begin position="18"/>
        <end position="45"/>
    </location>
</feature>